<evidence type="ECO:0000313" key="3">
    <source>
        <dbReference type="EMBL" id="PVD36171.1"/>
    </source>
</evidence>
<keyword evidence="1" id="KW-0812">Transmembrane</keyword>
<keyword evidence="1" id="KW-0472">Membrane</keyword>
<dbReference type="InterPro" id="IPR006149">
    <property type="entry name" value="EB_dom"/>
</dbReference>
<keyword evidence="1" id="KW-1133">Transmembrane helix</keyword>
<protein>
    <recommendedName>
        <fullName evidence="2">EB domain-containing protein</fullName>
    </recommendedName>
</protein>
<gene>
    <name evidence="3" type="ORF">C0Q70_03146</name>
</gene>
<dbReference type="EMBL" id="PZQS01000002">
    <property type="protein sequence ID" value="PVD36171.1"/>
    <property type="molecule type" value="Genomic_DNA"/>
</dbReference>
<evidence type="ECO:0000256" key="1">
    <source>
        <dbReference type="SAM" id="Phobius"/>
    </source>
</evidence>
<organism evidence="3 4">
    <name type="scientific">Pomacea canaliculata</name>
    <name type="common">Golden apple snail</name>
    <dbReference type="NCBI Taxonomy" id="400727"/>
    <lineage>
        <taxon>Eukaryota</taxon>
        <taxon>Metazoa</taxon>
        <taxon>Spiralia</taxon>
        <taxon>Lophotrochozoa</taxon>
        <taxon>Mollusca</taxon>
        <taxon>Gastropoda</taxon>
        <taxon>Caenogastropoda</taxon>
        <taxon>Architaenioglossa</taxon>
        <taxon>Ampullarioidea</taxon>
        <taxon>Ampullariidae</taxon>
        <taxon>Pomacea</taxon>
    </lineage>
</organism>
<sequence>MADFYALNGQCWPTVDAGKPCTGWGQCVPNAQCSTDRGGTCDCSEDFYQNRTRCLERNRVGDRCDVASQCVKFAVCQVENGSLCQCDANHVEKNGRCEVPPDDGTTEEGASETGSNIVLIVAIVVGLLLFLLTLTCCLFFLCARRRKKNKKNREDVGSFTDSALSDSTSSSRIPKPYANYAVPFYYPATRSVSSLPFSDMPIYMQDLTLADTEEI</sequence>
<keyword evidence="4" id="KW-1185">Reference proteome</keyword>
<evidence type="ECO:0000313" key="4">
    <source>
        <dbReference type="Proteomes" id="UP000245119"/>
    </source>
</evidence>
<evidence type="ECO:0000259" key="2">
    <source>
        <dbReference type="Pfam" id="PF01683"/>
    </source>
</evidence>
<feature type="domain" description="EB" evidence="2">
    <location>
        <begin position="4"/>
        <end position="54"/>
    </location>
</feature>
<proteinExistence type="predicted"/>
<name>A0A2T7PRX0_POMCA</name>
<dbReference type="Pfam" id="PF01683">
    <property type="entry name" value="EB"/>
    <property type="match status" value="1"/>
</dbReference>
<dbReference type="AlphaFoldDB" id="A0A2T7PRX0"/>
<accession>A0A2T7PRX0</accession>
<reference evidence="3 4" key="1">
    <citation type="submission" date="2018-04" db="EMBL/GenBank/DDBJ databases">
        <title>The genome of golden apple snail Pomacea canaliculata provides insight into stress tolerance and invasive adaptation.</title>
        <authorList>
            <person name="Liu C."/>
            <person name="Liu B."/>
            <person name="Ren Y."/>
            <person name="Zhang Y."/>
            <person name="Wang H."/>
            <person name="Li S."/>
            <person name="Jiang F."/>
            <person name="Yin L."/>
            <person name="Zhang G."/>
            <person name="Qian W."/>
            <person name="Fan W."/>
        </authorList>
    </citation>
    <scope>NUCLEOTIDE SEQUENCE [LARGE SCALE GENOMIC DNA]</scope>
    <source>
        <strain evidence="3">SZHN2017</strain>
        <tissue evidence="3">Muscle</tissue>
    </source>
</reference>
<comment type="caution">
    <text evidence="3">The sequence shown here is derived from an EMBL/GenBank/DDBJ whole genome shotgun (WGS) entry which is preliminary data.</text>
</comment>
<dbReference type="Proteomes" id="UP000245119">
    <property type="component" value="Linkage Group LG2"/>
</dbReference>
<dbReference type="OrthoDB" id="6129273at2759"/>
<feature type="transmembrane region" description="Helical" evidence="1">
    <location>
        <begin position="117"/>
        <end position="143"/>
    </location>
</feature>